<name>A0A218WF46_PUNGR</name>
<evidence type="ECO:0000313" key="6">
    <source>
        <dbReference type="EMBL" id="OWM71108.1"/>
    </source>
</evidence>
<sequence length="293" mass="30755">MNQMLLLILSLSFVLLNPTEAVCRPRNSAGKVDPGLGHTPEKSSLTPPPTNQAVTPSPSHVTPPSAPKAATPSPSAPKSSPSPKVVVSGTPPNAVKSSPPPCPEESSPSPNVAKATPPPVAITAPPPRSNNGLGVGMMLPGAAALKLKMLCTQLTSYPDLCVSAMTPFLDGNAALDDMKFVFETAVKVVVNETNGLKDLITSYEGKATSPMMVDSFKACKNDYDDALEDIQTAMDAAPSGDYGTLTTFLSSAIDSYGDCDDEFRGLNPLAIQNARLRHLLDNCLAFAERVHWA</sequence>
<feature type="signal peptide" evidence="4">
    <location>
        <begin position="1"/>
        <end position="21"/>
    </location>
</feature>
<feature type="compositionally biased region" description="Pro residues" evidence="3">
    <location>
        <begin position="116"/>
        <end position="128"/>
    </location>
</feature>
<dbReference type="PANTHER" id="PTHR31080">
    <property type="entry name" value="PECTINESTERASE INHIBITOR-LIKE"/>
    <property type="match status" value="1"/>
</dbReference>
<comment type="caution">
    <text evidence="6">The sequence shown here is derived from an EMBL/GenBank/DDBJ whole genome shotgun (WGS) entry which is preliminary data.</text>
</comment>
<accession>A0A218WF46</accession>
<evidence type="ECO:0000256" key="3">
    <source>
        <dbReference type="SAM" id="MobiDB-lite"/>
    </source>
</evidence>
<keyword evidence="1 4" id="KW-0732">Signal</keyword>
<evidence type="ECO:0000256" key="4">
    <source>
        <dbReference type="SAM" id="SignalP"/>
    </source>
</evidence>
<feature type="compositionally biased region" description="Low complexity" evidence="3">
    <location>
        <begin position="53"/>
        <end position="92"/>
    </location>
</feature>
<dbReference type="InterPro" id="IPR035513">
    <property type="entry name" value="Invertase/methylesterase_inhib"/>
</dbReference>
<evidence type="ECO:0000259" key="5">
    <source>
        <dbReference type="SMART" id="SM00856"/>
    </source>
</evidence>
<dbReference type="SUPFAM" id="SSF101148">
    <property type="entry name" value="Plant invertase/pectin methylesterase inhibitor"/>
    <property type="match status" value="1"/>
</dbReference>
<dbReference type="EMBL" id="MTKT01004486">
    <property type="protein sequence ID" value="OWM71108.1"/>
    <property type="molecule type" value="Genomic_DNA"/>
</dbReference>
<dbReference type="NCBIfam" id="TIGR01614">
    <property type="entry name" value="PME_inhib"/>
    <property type="match status" value="1"/>
</dbReference>
<gene>
    <name evidence="6" type="ORF">CDL15_Pgr011235</name>
</gene>
<reference evidence="7" key="1">
    <citation type="journal article" date="2017" name="Plant J.">
        <title>The pomegranate (Punica granatum L.) genome and the genomics of punicalagin biosynthesis.</title>
        <authorList>
            <person name="Qin G."/>
            <person name="Xu C."/>
            <person name="Ming R."/>
            <person name="Tang H."/>
            <person name="Guyot R."/>
            <person name="Kramer E.M."/>
            <person name="Hu Y."/>
            <person name="Yi X."/>
            <person name="Qi Y."/>
            <person name="Xu X."/>
            <person name="Gao Z."/>
            <person name="Pan H."/>
            <person name="Jian J."/>
            <person name="Tian Y."/>
            <person name="Yue Z."/>
            <person name="Xu Y."/>
        </authorList>
    </citation>
    <scope>NUCLEOTIDE SEQUENCE [LARGE SCALE GENOMIC DNA]</scope>
    <source>
        <strain evidence="7">cv. Dabenzi</strain>
    </source>
</reference>
<feature type="chain" id="PRO_5012668354" description="Pectinesterase inhibitor domain-containing protein" evidence="4">
    <location>
        <begin position="22"/>
        <end position="293"/>
    </location>
</feature>
<dbReference type="SMART" id="SM00856">
    <property type="entry name" value="PMEI"/>
    <property type="match status" value="1"/>
</dbReference>
<feature type="compositionally biased region" description="Low complexity" evidence="3">
    <location>
        <begin position="104"/>
        <end position="115"/>
    </location>
</feature>
<protein>
    <recommendedName>
        <fullName evidence="5">Pectinesterase inhibitor domain-containing protein</fullName>
    </recommendedName>
</protein>
<evidence type="ECO:0000256" key="2">
    <source>
        <dbReference type="ARBA" id="ARBA00038471"/>
    </source>
</evidence>
<dbReference type="InterPro" id="IPR006501">
    <property type="entry name" value="Pectinesterase_inhib_dom"/>
</dbReference>
<dbReference type="PRINTS" id="PR01217">
    <property type="entry name" value="PRICHEXTENSN"/>
</dbReference>
<feature type="domain" description="Pectinesterase inhibitor" evidence="5">
    <location>
        <begin position="142"/>
        <end position="286"/>
    </location>
</feature>
<evidence type="ECO:0000313" key="7">
    <source>
        <dbReference type="Proteomes" id="UP000197138"/>
    </source>
</evidence>
<organism evidence="6 7">
    <name type="scientific">Punica granatum</name>
    <name type="common">Pomegranate</name>
    <dbReference type="NCBI Taxonomy" id="22663"/>
    <lineage>
        <taxon>Eukaryota</taxon>
        <taxon>Viridiplantae</taxon>
        <taxon>Streptophyta</taxon>
        <taxon>Embryophyta</taxon>
        <taxon>Tracheophyta</taxon>
        <taxon>Spermatophyta</taxon>
        <taxon>Magnoliopsida</taxon>
        <taxon>eudicotyledons</taxon>
        <taxon>Gunneridae</taxon>
        <taxon>Pentapetalae</taxon>
        <taxon>rosids</taxon>
        <taxon>malvids</taxon>
        <taxon>Myrtales</taxon>
        <taxon>Lythraceae</taxon>
        <taxon>Punica</taxon>
    </lineage>
</organism>
<dbReference type="Pfam" id="PF04043">
    <property type="entry name" value="PMEI"/>
    <property type="match status" value="1"/>
</dbReference>
<dbReference type="InterPro" id="IPR051955">
    <property type="entry name" value="PME_Inhibitor"/>
</dbReference>
<dbReference type="Proteomes" id="UP000197138">
    <property type="component" value="Unassembled WGS sequence"/>
</dbReference>
<dbReference type="PANTHER" id="PTHR31080:SF274">
    <property type="entry name" value="PECTINESTERASE_PECTINESTERASE INHIBITOR 26"/>
    <property type="match status" value="1"/>
</dbReference>
<proteinExistence type="inferred from homology"/>
<dbReference type="GO" id="GO:0004857">
    <property type="term" value="F:enzyme inhibitor activity"/>
    <property type="evidence" value="ECO:0007669"/>
    <property type="project" value="InterPro"/>
</dbReference>
<evidence type="ECO:0000256" key="1">
    <source>
        <dbReference type="ARBA" id="ARBA00022729"/>
    </source>
</evidence>
<dbReference type="AlphaFoldDB" id="A0A218WF46"/>
<dbReference type="Gene3D" id="1.20.140.40">
    <property type="entry name" value="Invertase/pectin methylesterase inhibitor family protein"/>
    <property type="match status" value="1"/>
</dbReference>
<comment type="similarity">
    <text evidence="2">Belongs to the PMEI family.</text>
</comment>
<dbReference type="CDD" id="cd15800">
    <property type="entry name" value="PMEI-like_2"/>
    <property type="match status" value="1"/>
</dbReference>
<feature type="region of interest" description="Disordered" evidence="3">
    <location>
        <begin position="24"/>
        <end position="131"/>
    </location>
</feature>